<feature type="domain" description="IraD/Gp25-like" evidence="1">
    <location>
        <begin position="18"/>
        <end position="103"/>
    </location>
</feature>
<evidence type="ECO:0000259" key="1">
    <source>
        <dbReference type="Pfam" id="PF04965"/>
    </source>
</evidence>
<name>W0L890_9GAMM</name>
<gene>
    <name evidence="2" type="ORF">Z042_01580</name>
</gene>
<protein>
    <submittedName>
        <fullName evidence="2">Baseplate assembly protein</fullName>
    </submittedName>
</protein>
<dbReference type="Gene3D" id="3.10.450.40">
    <property type="match status" value="1"/>
</dbReference>
<dbReference type="eggNOG" id="COG3628">
    <property type="taxonomic scope" value="Bacteria"/>
</dbReference>
<proteinExistence type="predicted"/>
<organism evidence="2 3">
    <name type="scientific">Chania multitudinisentens RB-25</name>
    <dbReference type="NCBI Taxonomy" id="1441930"/>
    <lineage>
        <taxon>Bacteria</taxon>
        <taxon>Pseudomonadati</taxon>
        <taxon>Pseudomonadota</taxon>
        <taxon>Gammaproteobacteria</taxon>
        <taxon>Enterobacterales</taxon>
        <taxon>Yersiniaceae</taxon>
        <taxon>Chania</taxon>
    </lineage>
</organism>
<reference evidence="2 3" key="1">
    <citation type="submission" date="2014-01" db="EMBL/GenBank/DDBJ databases">
        <title>Isolation of Serratia multitudinisentens RB-25 from Ex-Landfill site.</title>
        <authorList>
            <person name="Robson E.H.J."/>
        </authorList>
    </citation>
    <scope>NUCLEOTIDE SEQUENCE [LARGE SCALE GENOMIC DNA]</scope>
    <source>
        <strain evidence="2 3">RB-25</strain>
    </source>
</reference>
<dbReference type="HOGENOM" id="CLU_133204_1_2_6"/>
<dbReference type="RefSeq" id="WP_024911037.1">
    <property type="nucleotide sequence ID" value="NZ_CP007044.2"/>
</dbReference>
<evidence type="ECO:0000313" key="2">
    <source>
        <dbReference type="EMBL" id="AHG18472.1"/>
    </source>
</evidence>
<keyword evidence="3" id="KW-1185">Reference proteome</keyword>
<dbReference type="InterPro" id="IPR007048">
    <property type="entry name" value="IraD/Gp25-like"/>
</dbReference>
<sequence length="116" mass="12729">MTTYLGMNGRTGRAMSDMAHIQQSVADIICTPIGSRLQRRTYGSLIFSLLDNPQNPATQLKVMSAIYSAVLTWEPRIALSSITLSDSDSRLTTRLVGRVSSNNQPFNLEIPLEAGQ</sequence>
<dbReference type="OrthoDB" id="9802846at2"/>
<dbReference type="Proteomes" id="UP000019030">
    <property type="component" value="Chromosome"/>
</dbReference>
<dbReference type="AlphaFoldDB" id="W0L890"/>
<evidence type="ECO:0000313" key="3">
    <source>
        <dbReference type="Proteomes" id="UP000019030"/>
    </source>
</evidence>
<accession>W0L890</accession>
<dbReference type="EMBL" id="CP007044">
    <property type="protein sequence ID" value="AHG18472.1"/>
    <property type="molecule type" value="Genomic_DNA"/>
</dbReference>
<reference evidence="2 3" key="2">
    <citation type="submission" date="2015-03" db="EMBL/GenBank/DDBJ databases">
        <authorList>
            <person name="Chan K.-G."/>
        </authorList>
    </citation>
    <scope>NUCLEOTIDE SEQUENCE [LARGE SCALE GENOMIC DNA]</scope>
    <source>
        <strain evidence="2 3">RB-25</strain>
    </source>
</reference>
<dbReference type="STRING" id="1441930.Z042_01580"/>
<dbReference type="Pfam" id="PF04965">
    <property type="entry name" value="GPW_gp25"/>
    <property type="match status" value="1"/>
</dbReference>
<dbReference type="SUPFAM" id="SSF160719">
    <property type="entry name" value="gpW/gp25-like"/>
    <property type="match status" value="1"/>
</dbReference>
<dbReference type="KEGG" id="sfo:Z042_01580"/>